<evidence type="ECO:0000256" key="1">
    <source>
        <dbReference type="SAM" id="MobiDB-lite"/>
    </source>
</evidence>
<dbReference type="PRINTS" id="PR00837">
    <property type="entry name" value="V5TPXLIKE"/>
</dbReference>
<protein>
    <submittedName>
        <fullName evidence="4">SCP domain-containing protein</fullName>
    </submittedName>
</protein>
<evidence type="ECO:0000313" key="4">
    <source>
        <dbReference type="EMBL" id="KAF7306661.1"/>
    </source>
</evidence>
<reference evidence="4" key="1">
    <citation type="submission" date="2020-05" db="EMBL/GenBank/DDBJ databases">
        <title>Mycena genomes resolve the evolution of fungal bioluminescence.</title>
        <authorList>
            <person name="Tsai I.J."/>
        </authorList>
    </citation>
    <scope>NUCLEOTIDE SEQUENCE</scope>
    <source>
        <strain evidence="4">171206Taipei</strain>
    </source>
</reference>
<dbReference type="SUPFAM" id="SSF55797">
    <property type="entry name" value="PR-1-like"/>
    <property type="match status" value="1"/>
</dbReference>
<sequence>MAHLIAIALLVGLLPSGLAGPACAQKYKDTSDCIQRCSSKWGYPGLMMGNDPWGSVMEAKTGKTIDDFYLQVAIACGQPNDTKPMTPSSSAKPEPTLRQGLGTQATSSTSAPARFITSVRPSSSTTSTTKSSTSAKPSTSSTSTKPKTTSTTPPRPSFAALAQTNAFAAPPPATTQPKTNTDANNSKSNSNSNSNANANTNKSNSNSNANTNSNSGNKQSNSDSNSNKNTGSSGSTGNSGGSGGNGSRASNADVQAYLKGHNSIRAKHGAVDVTWSNEAAAKAQQWADLCTNQHSGGTLGPFGENLAAGTGSYSISEAVKDWTDEVTDYNPGNPKPSHFTQVVWKATTQIGCAVQTCSGIFPGFGPAQYYVCEYSRQGNVIGQFGQNVQA</sequence>
<keyword evidence="5" id="KW-1185">Reference proteome</keyword>
<dbReference type="Pfam" id="PF00188">
    <property type="entry name" value="CAP"/>
    <property type="match status" value="1"/>
</dbReference>
<accession>A0A8H6W895</accession>
<dbReference type="InterPro" id="IPR014044">
    <property type="entry name" value="CAP_dom"/>
</dbReference>
<organism evidence="4 5">
    <name type="scientific">Mycena indigotica</name>
    <dbReference type="NCBI Taxonomy" id="2126181"/>
    <lineage>
        <taxon>Eukaryota</taxon>
        <taxon>Fungi</taxon>
        <taxon>Dikarya</taxon>
        <taxon>Basidiomycota</taxon>
        <taxon>Agaricomycotina</taxon>
        <taxon>Agaricomycetes</taxon>
        <taxon>Agaricomycetidae</taxon>
        <taxon>Agaricales</taxon>
        <taxon>Marasmiineae</taxon>
        <taxon>Mycenaceae</taxon>
        <taxon>Mycena</taxon>
    </lineage>
</organism>
<dbReference type="RefSeq" id="XP_037221680.1">
    <property type="nucleotide sequence ID" value="XM_037361388.1"/>
</dbReference>
<evidence type="ECO:0000259" key="3">
    <source>
        <dbReference type="SMART" id="SM00198"/>
    </source>
</evidence>
<comment type="caution">
    <text evidence="4">The sequence shown here is derived from an EMBL/GenBank/DDBJ whole genome shotgun (WGS) entry which is preliminary data.</text>
</comment>
<dbReference type="OrthoDB" id="337038at2759"/>
<dbReference type="SMART" id="SM00198">
    <property type="entry name" value="SCP"/>
    <property type="match status" value="1"/>
</dbReference>
<feature type="chain" id="PRO_5034457986" evidence="2">
    <location>
        <begin position="20"/>
        <end position="390"/>
    </location>
</feature>
<feature type="compositionally biased region" description="Low complexity" evidence="1">
    <location>
        <begin position="117"/>
        <end position="168"/>
    </location>
</feature>
<feature type="compositionally biased region" description="Polar residues" evidence="1">
    <location>
        <begin position="79"/>
        <end position="91"/>
    </location>
</feature>
<dbReference type="EMBL" id="JACAZF010000004">
    <property type="protein sequence ID" value="KAF7306661.1"/>
    <property type="molecule type" value="Genomic_DNA"/>
</dbReference>
<feature type="domain" description="SCP" evidence="3">
    <location>
        <begin position="252"/>
        <end position="382"/>
    </location>
</feature>
<dbReference type="Gene3D" id="3.40.33.10">
    <property type="entry name" value="CAP"/>
    <property type="match status" value="1"/>
</dbReference>
<feature type="compositionally biased region" description="Polar residues" evidence="1">
    <location>
        <begin position="101"/>
        <end position="111"/>
    </location>
</feature>
<keyword evidence="2" id="KW-0732">Signal</keyword>
<dbReference type="InterPro" id="IPR035940">
    <property type="entry name" value="CAP_sf"/>
</dbReference>
<gene>
    <name evidence="4" type="ORF">MIND_00457700</name>
</gene>
<feature type="region of interest" description="Disordered" evidence="1">
    <location>
        <begin position="79"/>
        <end position="250"/>
    </location>
</feature>
<evidence type="ECO:0000313" key="5">
    <source>
        <dbReference type="Proteomes" id="UP000636479"/>
    </source>
</evidence>
<feature type="signal peptide" evidence="2">
    <location>
        <begin position="1"/>
        <end position="19"/>
    </location>
</feature>
<evidence type="ECO:0000256" key="2">
    <source>
        <dbReference type="SAM" id="SignalP"/>
    </source>
</evidence>
<dbReference type="PANTHER" id="PTHR10334">
    <property type="entry name" value="CYSTEINE-RICH SECRETORY PROTEIN-RELATED"/>
    <property type="match status" value="1"/>
</dbReference>
<dbReference type="InterPro" id="IPR001283">
    <property type="entry name" value="CRISP-related"/>
</dbReference>
<dbReference type="AlphaFoldDB" id="A0A8H6W895"/>
<proteinExistence type="predicted"/>
<dbReference type="Proteomes" id="UP000636479">
    <property type="component" value="Unassembled WGS sequence"/>
</dbReference>
<feature type="compositionally biased region" description="Low complexity" evidence="1">
    <location>
        <begin position="175"/>
        <end position="236"/>
    </location>
</feature>
<dbReference type="GeneID" id="59343904"/>
<name>A0A8H6W895_9AGAR</name>
<feature type="compositionally biased region" description="Gly residues" evidence="1">
    <location>
        <begin position="237"/>
        <end position="246"/>
    </location>
</feature>